<dbReference type="SUPFAM" id="SSF56436">
    <property type="entry name" value="C-type lectin-like"/>
    <property type="match status" value="1"/>
</dbReference>
<keyword evidence="3" id="KW-0472">Membrane</keyword>
<dbReference type="CDD" id="cd03590">
    <property type="entry name" value="CLECT_DC-SIGN_like"/>
    <property type="match status" value="1"/>
</dbReference>
<name>A0A1A8EF07_NOTKA</name>
<dbReference type="Gene3D" id="3.10.100.10">
    <property type="entry name" value="Mannose-Binding Protein A, subunit A"/>
    <property type="match status" value="1"/>
</dbReference>
<dbReference type="PROSITE" id="PS50041">
    <property type="entry name" value="C_TYPE_LECTIN_2"/>
    <property type="match status" value="1"/>
</dbReference>
<evidence type="ECO:0000259" key="4">
    <source>
        <dbReference type="PROSITE" id="PS50041"/>
    </source>
</evidence>
<accession>A0A1A8EF07</accession>
<dbReference type="InterPro" id="IPR050111">
    <property type="entry name" value="C-type_lectin/snaclec_domain"/>
</dbReference>
<organism evidence="5">
    <name type="scientific">Nothobranchius kadleci</name>
    <name type="common">African annual killifish</name>
    <dbReference type="NCBI Taxonomy" id="1051664"/>
    <lineage>
        <taxon>Eukaryota</taxon>
        <taxon>Metazoa</taxon>
        <taxon>Chordata</taxon>
        <taxon>Craniata</taxon>
        <taxon>Vertebrata</taxon>
        <taxon>Euteleostomi</taxon>
        <taxon>Actinopterygii</taxon>
        <taxon>Neopterygii</taxon>
        <taxon>Teleostei</taxon>
        <taxon>Neoteleostei</taxon>
        <taxon>Acanthomorphata</taxon>
        <taxon>Ovalentaria</taxon>
        <taxon>Atherinomorphae</taxon>
        <taxon>Cyprinodontiformes</taxon>
        <taxon>Nothobranchiidae</taxon>
        <taxon>Nothobranchius</taxon>
    </lineage>
</organism>
<evidence type="ECO:0000256" key="2">
    <source>
        <dbReference type="ARBA" id="ARBA00023157"/>
    </source>
</evidence>
<dbReference type="Pfam" id="PF00059">
    <property type="entry name" value="Lectin_C"/>
    <property type="match status" value="1"/>
</dbReference>
<dbReference type="InterPro" id="IPR001304">
    <property type="entry name" value="C-type_lectin-like"/>
</dbReference>
<dbReference type="InterPro" id="IPR016187">
    <property type="entry name" value="CTDL_fold"/>
</dbReference>
<keyword evidence="2" id="KW-1015">Disulfide bond</keyword>
<feature type="transmembrane region" description="Helical" evidence="3">
    <location>
        <begin position="42"/>
        <end position="65"/>
    </location>
</feature>
<protein>
    <recommendedName>
        <fullName evidence="4">C-type lectin domain-containing protein</fullName>
    </recommendedName>
</protein>
<dbReference type="EMBL" id="HAEA01015179">
    <property type="protein sequence ID" value="SBQ43659.1"/>
    <property type="molecule type" value="Transcribed_RNA"/>
</dbReference>
<dbReference type="InterPro" id="IPR018378">
    <property type="entry name" value="C-type_lectin_CS"/>
</dbReference>
<dbReference type="InterPro" id="IPR016186">
    <property type="entry name" value="C-type_lectin-like/link_sf"/>
</dbReference>
<proteinExistence type="predicted"/>
<gene>
    <name evidence="5" type="primary">Nfu_g_1_007115</name>
</gene>
<keyword evidence="1" id="KW-0430">Lectin</keyword>
<evidence type="ECO:0000313" key="5">
    <source>
        <dbReference type="EMBL" id="SBQ43659.1"/>
    </source>
</evidence>
<dbReference type="AlphaFoldDB" id="A0A1A8EF07"/>
<feature type="domain" description="C-type lectin" evidence="4">
    <location>
        <begin position="104"/>
        <end position="218"/>
    </location>
</feature>
<evidence type="ECO:0000256" key="3">
    <source>
        <dbReference type="SAM" id="Phobius"/>
    </source>
</evidence>
<reference evidence="5" key="1">
    <citation type="submission" date="2016-05" db="EMBL/GenBank/DDBJ databases">
        <authorList>
            <person name="Lavstsen T."/>
            <person name="Jespersen J.S."/>
        </authorList>
    </citation>
    <scope>NUCLEOTIDE SEQUENCE</scope>
    <source>
        <tissue evidence="5">Brain</tissue>
    </source>
</reference>
<dbReference type="PANTHER" id="PTHR22803">
    <property type="entry name" value="MANNOSE, PHOSPHOLIPASE, LECTIN RECEPTOR RELATED"/>
    <property type="match status" value="1"/>
</dbReference>
<reference evidence="5" key="2">
    <citation type="submission" date="2016-06" db="EMBL/GenBank/DDBJ databases">
        <title>The genome of a short-lived fish provides insights into sex chromosome evolution and the genetic control of aging.</title>
        <authorList>
            <person name="Reichwald K."/>
            <person name="Felder M."/>
            <person name="Petzold A."/>
            <person name="Koch P."/>
            <person name="Groth M."/>
            <person name="Platzer M."/>
        </authorList>
    </citation>
    <scope>NUCLEOTIDE SEQUENCE</scope>
    <source>
        <tissue evidence="5">Brain</tissue>
    </source>
</reference>
<dbReference type="InterPro" id="IPR033989">
    <property type="entry name" value="CD209-like_CTLD"/>
</dbReference>
<dbReference type="PROSITE" id="PS00615">
    <property type="entry name" value="C_TYPE_LECTIN_1"/>
    <property type="match status" value="1"/>
</dbReference>
<keyword evidence="3" id="KW-1133">Transmembrane helix</keyword>
<dbReference type="SMART" id="SM00034">
    <property type="entry name" value="CLECT"/>
    <property type="match status" value="1"/>
</dbReference>
<dbReference type="GO" id="GO:0030246">
    <property type="term" value="F:carbohydrate binding"/>
    <property type="evidence" value="ECO:0007669"/>
    <property type="project" value="UniProtKB-KW"/>
</dbReference>
<evidence type="ECO:0000256" key="1">
    <source>
        <dbReference type="ARBA" id="ARBA00022734"/>
    </source>
</evidence>
<keyword evidence="3" id="KW-0812">Transmembrane</keyword>
<sequence length="223" mass="26214">MVRAVHKDHAGIRVDYVNAPGASSRSHSRETETHPGLRMMRVVAVSFGLLCVLQVSLNVCLRVLFYTPNTQMFDQETVCKNVTPREDKLRKLTDVYFKEGWVYFHPSVYFISSTTKTWQESRKDCLQRQADLVIIDTKEEQDFTRQFHKLTWIGLYNNTVTGEWTWVDGTPLKKSYWGTGEPNKFEGKDEGCVEIRFFELENSWNDIPCIDRNFWICEKKYYI</sequence>